<accession>A0A1I4B1W2</accession>
<proteinExistence type="predicted"/>
<evidence type="ECO:0000313" key="4">
    <source>
        <dbReference type="Proteomes" id="UP000199473"/>
    </source>
</evidence>
<gene>
    <name evidence="3" type="ORF">SAMN02745775_104322</name>
</gene>
<reference evidence="3 4" key="1">
    <citation type="submission" date="2016-10" db="EMBL/GenBank/DDBJ databases">
        <authorList>
            <person name="de Groot N.N."/>
        </authorList>
    </citation>
    <scope>NUCLEOTIDE SEQUENCE [LARGE SCALE GENOMIC DNA]</scope>
    <source>
        <strain evidence="3 4">DSM 19981</strain>
    </source>
</reference>
<feature type="transmembrane region" description="Helical" evidence="2">
    <location>
        <begin position="34"/>
        <end position="55"/>
    </location>
</feature>
<dbReference type="EMBL" id="FOSQ01000004">
    <property type="protein sequence ID" value="SFK61899.1"/>
    <property type="molecule type" value="Genomic_DNA"/>
</dbReference>
<organism evidence="3 4">
    <name type="scientific">Falsiroseomonas stagni DSM 19981</name>
    <dbReference type="NCBI Taxonomy" id="1123062"/>
    <lineage>
        <taxon>Bacteria</taxon>
        <taxon>Pseudomonadati</taxon>
        <taxon>Pseudomonadota</taxon>
        <taxon>Alphaproteobacteria</taxon>
        <taxon>Acetobacterales</taxon>
        <taxon>Roseomonadaceae</taxon>
        <taxon>Falsiroseomonas</taxon>
    </lineage>
</organism>
<keyword evidence="2" id="KW-0812">Transmembrane</keyword>
<sequence>MPLAARITAYWFAVAAATGAWFIAIAALEMWPLPVQLALASMLPMAGLWWHLVLFQDILKARKAARLAARQPKPAATAVPGAGPQRAAPATPADAALPDAALRAALRQVREEAAALAWDPSLQREMTLRTECDAEFARIVAPLAESERAVLLLAARGPVVRKRLALAAGLLVRDRGQVEADDPMRRGLMTGLGAISPTLAADFAMVMQTASDLDPLAVARHLLSHPGTMLGRLPQATLLRDATALLARDDRPAIRATVAAMLAGQVERPMEALLEAYIATARAPEAVALAALGAAGSHQAGLARGRA</sequence>
<evidence type="ECO:0000256" key="2">
    <source>
        <dbReference type="SAM" id="Phobius"/>
    </source>
</evidence>
<keyword evidence="2" id="KW-0472">Membrane</keyword>
<dbReference type="RefSeq" id="WP_092960417.1">
    <property type="nucleotide sequence ID" value="NZ_FOSQ01000004.1"/>
</dbReference>
<protein>
    <submittedName>
        <fullName evidence="3">Uncharacterized protein</fullName>
    </submittedName>
</protein>
<evidence type="ECO:0000313" key="3">
    <source>
        <dbReference type="EMBL" id="SFK61899.1"/>
    </source>
</evidence>
<name>A0A1I4B1W2_9PROT</name>
<keyword evidence="4" id="KW-1185">Reference proteome</keyword>
<keyword evidence="2" id="KW-1133">Transmembrane helix</keyword>
<evidence type="ECO:0000256" key="1">
    <source>
        <dbReference type="SAM" id="MobiDB-lite"/>
    </source>
</evidence>
<feature type="region of interest" description="Disordered" evidence="1">
    <location>
        <begin position="74"/>
        <end position="93"/>
    </location>
</feature>
<feature type="transmembrane region" description="Helical" evidence="2">
    <location>
        <begin position="7"/>
        <end position="28"/>
    </location>
</feature>
<dbReference type="Proteomes" id="UP000199473">
    <property type="component" value="Unassembled WGS sequence"/>
</dbReference>
<dbReference type="AlphaFoldDB" id="A0A1I4B1W2"/>